<proteinExistence type="predicted"/>
<organism evidence="3 4">
    <name type="scientific">Polyangium spumosum</name>
    <dbReference type="NCBI Taxonomy" id="889282"/>
    <lineage>
        <taxon>Bacteria</taxon>
        <taxon>Pseudomonadati</taxon>
        <taxon>Myxococcota</taxon>
        <taxon>Polyangia</taxon>
        <taxon>Polyangiales</taxon>
        <taxon>Polyangiaceae</taxon>
        <taxon>Polyangium</taxon>
    </lineage>
</organism>
<sequence length="337" mass="35727">MFTLRAGVFVLLLGLAASARAEPAAPEPRARAKTSFERAERAAAELRFGEALAGYEAVLSIDPSAPFAKVARARAADLRAHAEGDFAPLARLEAVRRTPSPDRATIEALARDAATFPPGRVRAEAWLIVAEAFWHRFGAPDRAASALGEAIADPSADKLTRALALNELVALERERGDLAAAHHVVSRFPDLVPSLHAEIGRLVRREKLARAAAGVLGLLGLIGAFSIARLFRRPGRDPEAIVRAVVRPSSVAFALYLGGAAAILVRHHGDGDVRPFLWLGFGVLGVDIVARAWRLGSRDGRAAARIGRAALCMIGVLAVAFLSLEGANAGYLESFGL</sequence>
<keyword evidence="1" id="KW-1133">Transmembrane helix</keyword>
<dbReference type="Proteomes" id="UP000440224">
    <property type="component" value="Unassembled WGS sequence"/>
</dbReference>
<evidence type="ECO:0000313" key="4">
    <source>
        <dbReference type="Proteomes" id="UP000440224"/>
    </source>
</evidence>
<reference evidence="3 4" key="1">
    <citation type="submission" date="2019-10" db="EMBL/GenBank/DDBJ databases">
        <title>A soil myxobacterium in the family Polyangiaceae.</title>
        <authorList>
            <person name="Li Y."/>
            <person name="Wang J."/>
        </authorList>
    </citation>
    <scope>NUCLEOTIDE SEQUENCE [LARGE SCALE GENOMIC DNA]</scope>
    <source>
        <strain evidence="3 4">DSM 14734</strain>
    </source>
</reference>
<feature type="chain" id="PRO_5026988725" description="Tetratricopeptide repeat protein" evidence="2">
    <location>
        <begin position="22"/>
        <end position="337"/>
    </location>
</feature>
<dbReference type="RefSeq" id="WP_153821743.1">
    <property type="nucleotide sequence ID" value="NZ_WJIE01000006.1"/>
</dbReference>
<protein>
    <recommendedName>
        <fullName evidence="5">Tetratricopeptide repeat protein</fullName>
    </recommendedName>
</protein>
<evidence type="ECO:0008006" key="5">
    <source>
        <dbReference type="Google" id="ProtNLM"/>
    </source>
</evidence>
<keyword evidence="1" id="KW-0812">Transmembrane</keyword>
<feature type="transmembrane region" description="Helical" evidence="1">
    <location>
        <begin position="211"/>
        <end position="232"/>
    </location>
</feature>
<feature type="signal peptide" evidence="2">
    <location>
        <begin position="1"/>
        <end position="21"/>
    </location>
</feature>
<keyword evidence="4" id="KW-1185">Reference proteome</keyword>
<dbReference type="OrthoDB" id="5506906at2"/>
<gene>
    <name evidence="3" type="ORF">GF068_23975</name>
</gene>
<name>A0A6N7PXK1_9BACT</name>
<feature type="transmembrane region" description="Helical" evidence="1">
    <location>
        <begin position="306"/>
        <end position="324"/>
    </location>
</feature>
<dbReference type="EMBL" id="WJIE01000006">
    <property type="protein sequence ID" value="MRG94955.1"/>
    <property type="molecule type" value="Genomic_DNA"/>
</dbReference>
<evidence type="ECO:0000256" key="2">
    <source>
        <dbReference type="SAM" id="SignalP"/>
    </source>
</evidence>
<accession>A0A6N7PXK1</accession>
<comment type="caution">
    <text evidence="3">The sequence shown here is derived from an EMBL/GenBank/DDBJ whole genome shotgun (WGS) entry which is preliminary data.</text>
</comment>
<feature type="transmembrane region" description="Helical" evidence="1">
    <location>
        <begin position="244"/>
        <end position="264"/>
    </location>
</feature>
<evidence type="ECO:0000313" key="3">
    <source>
        <dbReference type="EMBL" id="MRG94955.1"/>
    </source>
</evidence>
<keyword evidence="2" id="KW-0732">Signal</keyword>
<feature type="transmembrane region" description="Helical" evidence="1">
    <location>
        <begin position="276"/>
        <end position="294"/>
    </location>
</feature>
<keyword evidence="1" id="KW-0472">Membrane</keyword>
<evidence type="ECO:0000256" key="1">
    <source>
        <dbReference type="SAM" id="Phobius"/>
    </source>
</evidence>
<dbReference type="AlphaFoldDB" id="A0A6N7PXK1"/>